<dbReference type="Proteomes" id="UP000236621">
    <property type="component" value="Unassembled WGS sequence"/>
</dbReference>
<accession>A0A2K3Q872</accession>
<evidence type="ECO:0000313" key="2">
    <source>
        <dbReference type="Proteomes" id="UP000236621"/>
    </source>
</evidence>
<comment type="caution">
    <text evidence="1">The sequence shown here is derived from an EMBL/GenBank/DDBJ whole genome shotgun (WGS) entry which is preliminary data.</text>
</comment>
<dbReference type="STRING" id="45235.A0A2K3Q872"/>
<dbReference type="SUPFAM" id="SSF56784">
    <property type="entry name" value="HAD-like"/>
    <property type="match status" value="1"/>
</dbReference>
<dbReference type="AlphaFoldDB" id="A0A2K3Q872"/>
<gene>
    <name evidence="1" type="ORF">TCAP_06342</name>
</gene>
<dbReference type="InterPro" id="IPR036412">
    <property type="entry name" value="HAD-like_sf"/>
</dbReference>
<dbReference type="NCBIfam" id="TIGR01488">
    <property type="entry name" value="HAD-SF-IB"/>
    <property type="match status" value="1"/>
</dbReference>
<dbReference type="OrthoDB" id="10255128at2759"/>
<evidence type="ECO:0008006" key="3">
    <source>
        <dbReference type="Google" id="ProtNLM"/>
    </source>
</evidence>
<dbReference type="Pfam" id="PF12710">
    <property type="entry name" value="HAD"/>
    <property type="match status" value="1"/>
</dbReference>
<dbReference type="Gene3D" id="3.40.50.1000">
    <property type="entry name" value="HAD superfamily/HAD-like"/>
    <property type="match status" value="1"/>
</dbReference>
<organism evidence="1 2">
    <name type="scientific">Tolypocladium capitatum</name>
    <dbReference type="NCBI Taxonomy" id="45235"/>
    <lineage>
        <taxon>Eukaryota</taxon>
        <taxon>Fungi</taxon>
        <taxon>Dikarya</taxon>
        <taxon>Ascomycota</taxon>
        <taxon>Pezizomycotina</taxon>
        <taxon>Sordariomycetes</taxon>
        <taxon>Hypocreomycetidae</taxon>
        <taxon>Hypocreales</taxon>
        <taxon>Ophiocordycipitaceae</taxon>
        <taxon>Tolypocladium</taxon>
    </lineage>
</organism>
<name>A0A2K3Q872_9HYPO</name>
<dbReference type="EMBL" id="NRSZ01001054">
    <property type="protein sequence ID" value="PNY23737.1"/>
    <property type="molecule type" value="Genomic_DNA"/>
</dbReference>
<dbReference type="PANTHER" id="PTHR28181:SF1">
    <property type="entry name" value="COLD TOLERANCE PROTEIN 1"/>
    <property type="match status" value="1"/>
</dbReference>
<reference evidence="1 2" key="1">
    <citation type="submission" date="2017-08" db="EMBL/GenBank/DDBJ databases">
        <title>Harnessing the power of phylogenomics to disentangle the directionality and signatures of interkingdom host jumping in the parasitic fungal genus Tolypocladium.</title>
        <authorList>
            <person name="Quandt C.A."/>
            <person name="Patterson W."/>
            <person name="Spatafora J.W."/>
        </authorList>
    </citation>
    <scope>NUCLEOTIDE SEQUENCE [LARGE SCALE GENOMIC DNA]</scope>
    <source>
        <strain evidence="1 2">CBS 113982</strain>
    </source>
</reference>
<proteinExistence type="predicted"/>
<evidence type="ECO:0000313" key="1">
    <source>
        <dbReference type="EMBL" id="PNY23737.1"/>
    </source>
</evidence>
<dbReference type="InterPro" id="IPR050849">
    <property type="entry name" value="HAD-like_hydrolase_phosphatase"/>
</dbReference>
<dbReference type="InterPro" id="IPR023214">
    <property type="entry name" value="HAD_sf"/>
</dbReference>
<dbReference type="PANTHER" id="PTHR28181">
    <property type="entry name" value="UPF0655 PROTEIN YCR015C"/>
    <property type="match status" value="1"/>
</dbReference>
<sequence>MHLVFDFDGTITQKDTISELVASAVNKPPTSRQHGLQTAWGRVVEDYLADYKQYTANHRPSEAERTSVAQEVRFLAGMKRVEEASLDRVGRSGVFAGLKPDDLYQAGVDAAEAGRVEIRDGFREIVELAGQRGWQTDIISVNWSSAFIRGVLHPYSIPITANGTSTDGHIHGPESLDSRLTTSTDKLKALNHVAAGTQDRVVYFGDSTTDMECLLHQDGVVIAADEESSLPQTLRRVGVEVPHVGKRRDARANVCWARDFGEVLASETLEE</sequence>
<keyword evidence="2" id="KW-1185">Reference proteome</keyword>
<protein>
    <recommendedName>
        <fullName evidence="3">Haloacid dehalogenase-like hydrolase</fullName>
    </recommendedName>
</protein>